<evidence type="ECO:0000313" key="1">
    <source>
        <dbReference type="EMBL" id="NDY96863.1"/>
    </source>
</evidence>
<evidence type="ECO:0000313" key="2">
    <source>
        <dbReference type="Proteomes" id="UP000484885"/>
    </source>
</evidence>
<name>A0A845UYE8_9GAMM</name>
<protein>
    <submittedName>
        <fullName evidence="1">DUF1289 domain-containing protein</fullName>
    </submittedName>
</protein>
<dbReference type="InterPro" id="IPR010710">
    <property type="entry name" value="DUF1289"/>
</dbReference>
<dbReference type="PANTHER" id="PTHR35175:SF2">
    <property type="entry name" value="DUF1289 DOMAIN-CONTAINING PROTEIN"/>
    <property type="match status" value="1"/>
</dbReference>
<dbReference type="PANTHER" id="PTHR35175">
    <property type="entry name" value="DUF1289 DOMAIN-CONTAINING PROTEIN"/>
    <property type="match status" value="1"/>
</dbReference>
<reference evidence="1 2" key="1">
    <citation type="submission" date="2020-02" db="EMBL/GenBank/DDBJ databases">
        <authorList>
            <person name="Zhang X.-Y."/>
        </authorList>
    </citation>
    <scope>NUCLEOTIDE SEQUENCE [LARGE SCALE GENOMIC DNA]</scope>
    <source>
        <strain evidence="1 2">C33</strain>
    </source>
</reference>
<dbReference type="RefSeq" id="WP_164212250.1">
    <property type="nucleotide sequence ID" value="NZ_JAAGSC010000044.1"/>
</dbReference>
<organism evidence="1 2">
    <name type="scientific">Wenzhouxiangella limi</name>
    <dbReference type="NCBI Taxonomy" id="2707351"/>
    <lineage>
        <taxon>Bacteria</taxon>
        <taxon>Pseudomonadati</taxon>
        <taxon>Pseudomonadota</taxon>
        <taxon>Gammaproteobacteria</taxon>
        <taxon>Chromatiales</taxon>
        <taxon>Wenzhouxiangellaceae</taxon>
        <taxon>Wenzhouxiangella</taxon>
    </lineage>
</organism>
<comment type="caution">
    <text evidence="1">The sequence shown here is derived from an EMBL/GenBank/DDBJ whole genome shotgun (WGS) entry which is preliminary data.</text>
</comment>
<sequence length="66" mass="7113">MGEPVAPIPDIESPCIGTCTLGPEGLCIGCFRSGDEITAWLSYNSDQRRAIMQALPQRAGLLFDDD</sequence>
<dbReference type="Pfam" id="PF06945">
    <property type="entry name" value="DUF1289"/>
    <property type="match status" value="1"/>
</dbReference>
<keyword evidence="2" id="KW-1185">Reference proteome</keyword>
<accession>A0A845UYE8</accession>
<dbReference type="AlphaFoldDB" id="A0A845UYE8"/>
<proteinExistence type="predicted"/>
<gene>
    <name evidence="1" type="ORF">G3I74_14110</name>
</gene>
<dbReference type="Proteomes" id="UP000484885">
    <property type="component" value="Unassembled WGS sequence"/>
</dbReference>
<dbReference type="EMBL" id="JAAGSC010000044">
    <property type="protein sequence ID" value="NDY96863.1"/>
    <property type="molecule type" value="Genomic_DNA"/>
</dbReference>